<evidence type="ECO:0000259" key="1">
    <source>
        <dbReference type="Pfam" id="PF12706"/>
    </source>
</evidence>
<proteinExistence type="predicted"/>
<dbReference type="Proteomes" id="UP001202867">
    <property type="component" value="Unassembled WGS sequence"/>
</dbReference>
<comment type="caution">
    <text evidence="2">The sequence shown here is derived from an EMBL/GenBank/DDBJ whole genome shotgun (WGS) entry which is preliminary data.</text>
</comment>
<keyword evidence="3" id="KW-1185">Reference proteome</keyword>
<evidence type="ECO:0000313" key="3">
    <source>
        <dbReference type="Proteomes" id="UP001202867"/>
    </source>
</evidence>
<dbReference type="Gene3D" id="3.60.15.10">
    <property type="entry name" value="Ribonuclease Z/Hydroxyacylglutathione hydrolase-like"/>
    <property type="match status" value="1"/>
</dbReference>
<organism evidence="2 3">
    <name type="scientific">Ancylobacter koreensis</name>
    <dbReference type="NCBI Taxonomy" id="266121"/>
    <lineage>
        <taxon>Bacteria</taxon>
        <taxon>Pseudomonadati</taxon>
        <taxon>Pseudomonadota</taxon>
        <taxon>Alphaproteobacteria</taxon>
        <taxon>Hyphomicrobiales</taxon>
        <taxon>Xanthobacteraceae</taxon>
        <taxon>Ancylobacter</taxon>
    </lineage>
</organism>
<dbReference type="PANTHER" id="PTHR42663">
    <property type="entry name" value="HYDROLASE C777.06C-RELATED-RELATED"/>
    <property type="match status" value="1"/>
</dbReference>
<dbReference type="CDD" id="cd16279">
    <property type="entry name" value="metallo-hydrolase-like_MBL-fold"/>
    <property type="match status" value="1"/>
</dbReference>
<dbReference type="Pfam" id="PF12706">
    <property type="entry name" value="Lactamase_B_2"/>
    <property type="match status" value="1"/>
</dbReference>
<protein>
    <submittedName>
        <fullName evidence="2">MBL fold metallo-hydrolase</fullName>
    </submittedName>
</protein>
<dbReference type="InterPro" id="IPR001279">
    <property type="entry name" value="Metallo-B-lactamas"/>
</dbReference>
<dbReference type="RefSeq" id="WP_247200475.1">
    <property type="nucleotide sequence ID" value="NZ_JALKCG010000003.1"/>
</dbReference>
<dbReference type="SUPFAM" id="SSF56281">
    <property type="entry name" value="Metallo-hydrolase/oxidoreductase"/>
    <property type="match status" value="1"/>
</dbReference>
<sequence>MAFTFTILGCGSSGGVPRVGQGWGACDPNEPRNRRRRCSLLVERFEPGFAQPTRVLIDTSPDLREQLIDAGVDRLDGVIYTHEHADHTHGIDDLRPLTIMHRRRIDVHVDAETSAMLHQRFGYCFETPPGSDYPPILNEHRFHAGETVRIDGPAGPVEALAFRQYHGSIISYGFRIGGLAYSSDLHDLPDESLPYLEGLDLWIVDALRITPHPTHFSLSEALAWIERMKPRRAVLTNLHTDLDYRTLERELPAGVTAAYDGLKIVL</sequence>
<accession>A0ABT0DMI0</accession>
<dbReference type="PANTHER" id="PTHR42663:SF6">
    <property type="entry name" value="HYDROLASE C777.06C-RELATED"/>
    <property type="match status" value="1"/>
</dbReference>
<feature type="domain" description="Metallo-beta-lactamase" evidence="1">
    <location>
        <begin position="53"/>
        <end position="236"/>
    </location>
</feature>
<name>A0ABT0DMI0_9HYPH</name>
<dbReference type="EMBL" id="JALKCG010000003">
    <property type="protein sequence ID" value="MCK0208485.1"/>
    <property type="molecule type" value="Genomic_DNA"/>
</dbReference>
<gene>
    <name evidence="2" type="ORF">MWN33_10625</name>
</gene>
<dbReference type="InterPro" id="IPR036866">
    <property type="entry name" value="RibonucZ/Hydroxyglut_hydro"/>
</dbReference>
<reference evidence="3" key="1">
    <citation type="submission" date="2023-07" db="EMBL/GenBank/DDBJ databases">
        <title>Ancylobacter moscoviensis sp. nov., facultatively methylotrophic bacteria from activated sludge and the reclassification of Starkeya novella (Starkey 1934) Kelly et al. 2000 as Ancylobacter novellus comb. nov., Starkeya koreensis Im et al. 2006 as Ancylobacter koreensis comb.nov., Angulomicrobium tetraedrale Vasil'eva et al. 1986 as Ancylobacter tetraedralis comb. nov., Angulomicrobium amanitiforme Fritz et al. 2004 as Ancylobacter amanitiformis comb. nov. and Methylorhabdus multivorans Doronina et al. 1996 as Ancylobacter multivorans comb. nov. and emended description of the genus Ancylobacter.</title>
        <authorList>
            <person name="Doronina N."/>
            <person name="Chemodurova A."/>
            <person name="Grouzdev D."/>
            <person name="Koziaeva V."/>
            <person name="Shi W."/>
            <person name="Wu L."/>
            <person name="Kaparullina E."/>
        </authorList>
    </citation>
    <scope>NUCLEOTIDE SEQUENCE [LARGE SCALE GENOMIC DNA]</scope>
    <source>
        <strain evidence="3">Jip08</strain>
    </source>
</reference>
<evidence type="ECO:0000313" key="2">
    <source>
        <dbReference type="EMBL" id="MCK0208485.1"/>
    </source>
</evidence>